<dbReference type="PATRIC" id="fig|1136941.3.peg.2964"/>
<dbReference type="PROSITE" id="PS51257">
    <property type="entry name" value="PROKAR_LIPOPROTEIN"/>
    <property type="match status" value="1"/>
</dbReference>
<organism evidence="3 4">
    <name type="scientific">Gordonia phthalatica</name>
    <dbReference type="NCBI Taxonomy" id="1136941"/>
    <lineage>
        <taxon>Bacteria</taxon>
        <taxon>Bacillati</taxon>
        <taxon>Actinomycetota</taxon>
        <taxon>Actinomycetes</taxon>
        <taxon>Mycobacteriales</taxon>
        <taxon>Gordoniaceae</taxon>
        <taxon>Gordonia</taxon>
    </lineage>
</organism>
<evidence type="ECO:0000313" key="4">
    <source>
        <dbReference type="Proteomes" id="UP000063789"/>
    </source>
</evidence>
<feature type="region of interest" description="Disordered" evidence="1">
    <location>
        <begin position="232"/>
        <end position="256"/>
    </location>
</feature>
<keyword evidence="2" id="KW-0732">Signal</keyword>
<reference evidence="3 4" key="2">
    <citation type="journal article" date="2017" name="Int. J. Syst. Evol. Microbiol.">
        <title>Gordonia phthalatica sp. nov., a di-n-butyl phthalate-degrading bacterium isolated from activated sludge.</title>
        <authorList>
            <person name="Jin D."/>
            <person name="Kong X."/>
            <person name="Jia M."/>
            <person name="Yu X."/>
            <person name="Wang X."/>
            <person name="Zhuang X."/>
            <person name="Deng Y."/>
            <person name="Bai Z."/>
        </authorList>
    </citation>
    <scope>NUCLEOTIDE SEQUENCE [LARGE SCALE GENOMIC DNA]</scope>
    <source>
        <strain evidence="3 4">QH-11</strain>
    </source>
</reference>
<feature type="region of interest" description="Disordered" evidence="1">
    <location>
        <begin position="42"/>
        <end position="71"/>
    </location>
</feature>
<gene>
    <name evidence="3" type="ORF">ACH46_14505</name>
</gene>
<keyword evidence="4" id="KW-1185">Reference proteome</keyword>
<dbReference type="EMBL" id="CP011853">
    <property type="protein sequence ID" value="ALG85463.1"/>
    <property type="molecule type" value="Genomic_DNA"/>
</dbReference>
<feature type="compositionally biased region" description="Low complexity" evidence="1">
    <location>
        <begin position="45"/>
        <end position="63"/>
    </location>
</feature>
<evidence type="ECO:0000256" key="1">
    <source>
        <dbReference type="SAM" id="MobiDB-lite"/>
    </source>
</evidence>
<sequence length="256" mass="26473">MQGYGSRKRAVLIGAAAVVALAASSCSVLNIDAPPSKIVIPGTDAPLTESPSSSLAPTTATRTLGDDEETASPWSYERVIKAAPRVSNSRFQIGATSASGERSDVSGYHFSNEDRTLRCSTGTNGADALVCVGTNVKGAKRPPKEGSACDWKADFVVLDANGPQEGACANSYPVLFRSRILSSGQSLSFGSFACLADNDDVYCIESSSSQGFVVTSAGFKAINAKDRAPQSLLGFSSETPSSTPNTSDSSPVVPTD</sequence>
<accession>A0A0N7FUW1</accession>
<reference evidence="4" key="1">
    <citation type="submission" date="2015-06" db="EMBL/GenBank/DDBJ databases">
        <title>Complete genome sequence and metabolic analysis of phthalate degradation pathway in Gordonia sp. QH-11.</title>
        <authorList>
            <person name="Jin D."/>
            <person name="Kong X."/>
            <person name="Bai Z."/>
        </authorList>
    </citation>
    <scope>NUCLEOTIDE SEQUENCE [LARGE SCALE GENOMIC DNA]</scope>
    <source>
        <strain evidence="4">QH-11</strain>
    </source>
</reference>
<evidence type="ECO:0000256" key="2">
    <source>
        <dbReference type="SAM" id="SignalP"/>
    </source>
</evidence>
<dbReference type="AlphaFoldDB" id="A0A0N7FUW1"/>
<dbReference type="KEGG" id="goq:ACH46_14505"/>
<dbReference type="Proteomes" id="UP000063789">
    <property type="component" value="Chromosome"/>
</dbReference>
<protein>
    <submittedName>
        <fullName evidence="3">Uncharacterized protein</fullName>
    </submittedName>
</protein>
<proteinExistence type="predicted"/>
<feature type="signal peptide" evidence="2">
    <location>
        <begin position="1"/>
        <end position="30"/>
    </location>
</feature>
<name>A0A0N7FUW1_9ACTN</name>
<feature type="chain" id="PRO_5038654162" evidence="2">
    <location>
        <begin position="31"/>
        <end position="256"/>
    </location>
</feature>
<feature type="compositionally biased region" description="Low complexity" evidence="1">
    <location>
        <begin position="236"/>
        <end position="256"/>
    </location>
</feature>
<evidence type="ECO:0000313" key="3">
    <source>
        <dbReference type="EMBL" id="ALG85463.1"/>
    </source>
</evidence>
<dbReference type="STRING" id="1136941.ACH46_14505"/>